<reference evidence="2" key="1">
    <citation type="submission" date="2022-07" db="EMBL/GenBank/DDBJ databases">
        <title>Genome Sequence of Leucocoprinus birnbaumii.</title>
        <authorList>
            <person name="Buettner E."/>
        </authorList>
    </citation>
    <scope>NUCLEOTIDE SEQUENCE</scope>
    <source>
        <strain evidence="2">VT141</strain>
    </source>
</reference>
<evidence type="ECO:0000256" key="1">
    <source>
        <dbReference type="SAM" id="Phobius"/>
    </source>
</evidence>
<dbReference type="EMBL" id="JANIEX010002056">
    <property type="protein sequence ID" value="KAJ3552414.1"/>
    <property type="molecule type" value="Genomic_DNA"/>
</dbReference>
<comment type="caution">
    <text evidence="2">The sequence shown here is derived from an EMBL/GenBank/DDBJ whole genome shotgun (WGS) entry which is preliminary data.</text>
</comment>
<protein>
    <submittedName>
        <fullName evidence="2">Uncharacterized protein</fullName>
    </submittedName>
</protein>
<dbReference type="AlphaFoldDB" id="A0AAD5VFM3"/>
<keyword evidence="1" id="KW-1133">Transmembrane helix</keyword>
<accession>A0AAD5VFM3</accession>
<dbReference type="Proteomes" id="UP001213000">
    <property type="component" value="Unassembled WGS sequence"/>
</dbReference>
<feature type="transmembrane region" description="Helical" evidence="1">
    <location>
        <begin position="41"/>
        <end position="66"/>
    </location>
</feature>
<evidence type="ECO:0000313" key="3">
    <source>
        <dbReference type="Proteomes" id="UP001213000"/>
    </source>
</evidence>
<sequence length="72" mass="8315">MLHRNVVLDAARQELRPTRDDPNDRAIRKALDELADELYDFTMYLFVGSSMSVSFLVNAGLFFAFFKAINRD</sequence>
<name>A0AAD5VFM3_9AGAR</name>
<organism evidence="2 3">
    <name type="scientific">Leucocoprinus birnbaumii</name>
    <dbReference type="NCBI Taxonomy" id="56174"/>
    <lineage>
        <taxon>Eukaryota</taxon>
        <taxon>Fungi</taxon>
        <taxon>Dikarya</taxon>
        <taxon>Basidiomycota</taxon>
        <taxon>Agaricomycotina</taxon>
        <taxon>Agaricomycetes</taxon>
        <taxon>Agaricomycetidae</taxon>
        <taxon>Agaricales</taxon>
        <taxon>Agaricineae</taxon>
        <taxon>Agaricaceae</taxon>
        <taxon>Leucocoprinus</taxon>
    </lineage>
</organism>
<gene>
    <name evidence="2" type="ORF">NP233_g12888</name>
</gene>
<proteinExistence type="predicted"/>
<keyword evidence="3" id="KW-1185">Reference proteome</keyword>
<keyword evidence="1" id="KW-0472">Membrane</keyword>
<evidence type="ECO:0000313" key="2">
    <source>
        <dbReference type="EMBL" id="KAJ3552414.1"/>
    </source>
</evidence>
<keyword evidence="1" id="KW-0812">Transmembrane</keyword>